<dbReference type="Proteomes" id="UP000586254">
    <property type="component" value="Unassembled WGS sequence"/>
</dbReference>
<protein>
    <submittedName>
        <fullName evidence="8">Basic amino acid ABC transporter substrate-binding protein</fullName>
    </submittedName>
</protein>
<dbReference type="Gene3D" id="3.40.190.10">
    <property type="entry name" value="Periplasmic binding protein-like II"/>
    <property type="match status" value="2"/>
</dbReference>
<dbReference type="PROSITE" id="PS51257">
    <property type="entry name" value="PROKAR_LIPOPROTEIN"/>
    <property type="match status" value="1"/>
</dbReference>
<evidence type="ECO:0000256" key="5">
    <source>
        <dbReference type="SAM" id="SignalP"/>
    </source>
</evidence>
<dbReference type="SMART" id="SM00062">
    <property type="entry name" value="PBPb"/>
    <property type="match status" value="1"/>
</dbReference>
<name>A0A1I5J7B8_9FIRM</name>
<dbReference type="GO" id="GO:0030313">
    <property type="term" value="C:cell envelope"/>
    <property type="evidence" value="ECO:0007669"/>
    <property type="project" value="UniProtKB-SubCell"/>
</dbReference>
<gene>
    <name evidence="8" type="ORF">H0N91_04185</name>
</gene>
<dbReference type="RefSeq" id="WP_038351670.1">
    <property type="nucleotide sequence ID" value="NZ_CABJAI010000005.1"/>
</dbReference>
<sequence length="273" mass="30005">MKMKKKLVGVSVALMLVASLTLAGCGGKTAEDPLADGVLKIGTNATYVPFEYRDENNEMVGFDIDMGNAIAEELGVKAEWVDTGFDGIFNGLTSNQYEMIIAGTSITEERQKTFNMSSPYTANGIVIVSRNDGTPAKTADDLKGKKVGVQIETTSDYAAEKMIENGTDMNLSKFDAMLDAFTALEGKTIDYILTDKPVGQFYTSKKPDVYSITSETLSNEPIGITMRKNDTEFAQKIEETLQKLRDNGKLAELSQKWFGEDITENINTELKDY</sequence>
<feature type="chain" id="PRO_5044058584" evidence="5">
    <location>
        <begin position="24"/>
        <end position="273"/>
    </location>
</feature>
<dbReference type="PANTHER" id="PTHR35936:SF17">
    <property type="entry name" value="ARGININE-BINDING EXTRACELLULAR PROTEIN ARTP"/>
    <property type="match status" value="1"/>
</dbReference>
<dbReference type="InterPro" id="IPR001320">
    <property type="entry name" value="Iontro_rcpt_C"/>
</dbReference>
<proteinExistence type="inferred from homology"/>
<dbReference type="EMBL" id="JACCKS010000004">
    <property type="protein sequence ID" value="NZA37358.1"/>
    <property type="molecule type" value="Genomic_DNA"/>
</dbReference>
<dbReference type="GO" id="GO:0015276">
    <property type="term" value="F:ligand-gated monoatomic ion channel activity"/>
    <property type="evidence" value="ECO:0007669"/>
    <property type="project" value="InterPro"/>
</dbReference>
<comment type="caution">
    <text evidence="8">The sequence shown here is derived from an EMBL/GenBank/DDBJ whole genome shotgun (WGS) entry which is preliminary data.</text>
</comment>
<accession>A0A1I5J7B8</accession>
<evidence type="ECO:0000256" key="4">
    <source>
        <dbReference type="RuleBase" id="RU003744"/>
    </source>
</evidence>
<evidence type="ECO:0000313" key="9">
    <source>
        <dbReference type="Proteomes" id="UP000586254"/>
    </source>
</evidence>
<organism evidence="8 9">
    <name type="scientific">Eubacterium callanderi</name>
    <dbReference type="NCBI Taxonomy" id="53442"/>
    <lineage>
        <taxon>Bacteria</taxon>
        <taxon>Bacillati</taxon>
        <taxon>Bacillota</taxon>
        <taxon>Clostridia</taxon>
        <taxon>Eubacteriales</taxon>
        <taxon>Eubacteriaceae</taxon>
        <taxon>Eubacterium</taxon>
    </lineage>
</organism>
<keyword evidence="3 5" id="KW-0732">Signal</keyword>
<feature type="signal peptide" evidence="5">
    <location>
        <begin position="1"/>
        <end position="23"/>
    </location>
</feature>
<feature type="domain" description="Solute-binding protein family 3/N-terminal" evidence="6">
    <location>
        <begin position="38"/>
        <end position="261"/>
    </location>
</feature>
<evidence type="ECO:0000256" key="3">
    <source>
        <dbReference type="ARBA" id="ARBA00022729"/>
    </source>
</evidence>
<dbReference type="PANTHER" id="PTHR35936">
    <property type="entry name" value="MEMBRANE-BOUND LYTIC MUREIN TRANSGLYCOSYLASE F"/>
    <property type="match status" value="1"/>
</dbReference>
<evidence type="ECO:0000259" key="6">
    <source>
        <dbReference type="SMART" id="SM00062"/>
    </source>
</evidence>
<dbReference type="GO" id="GO:0016020">
    <property type="term" value="C:membrane"/>
    <property type="evidence" value="ECO:0007669"/>
    <property type="project" value="InterPro"/>
</dbReference>
<evidence type="ECO:0000256" key="2">
    <source>
        <dbReference type="ARBA" id="ARBA00010333"/>
    </source>
</evidence>
<reference evidence="8 9" key="1">
    <citation type="submission" date="2020-07" db="EMBL/GenBank/DDBJ databases">
        <title>Organ Donor 1.</title>
        <authorList>
            <person name="Marsh A.J."/>
            <person name="Azcarate-Peril M.A."/>
        </authorList>
    </citation>
    <scope>NUCLEOTIDE SEQUENCE [LARGE SCALE GENOMIC DNA]</scope>
    <source>
        <strain evidence="8 9">AMC0717</strain>
    </source>
</reference>
<dbReference type="PROSITE" id="PS01039">
    <property type="entry name" value="SBP_BACTERIAL_3"/>
    <property type="match status" value="1"/>
</dbReference>
<dbReference type="InterPro" id="IPR001638">
    <property type="entry name" value="Solute-binding_3/MltF_N"/>
</dbReference>
<evidence type="ECO:0000256" key="1">
    <source>
        <dbReference type="ARBA" id="ARBA00004196"/>
    </source>
</evidence>
<dbReference type="Pfam" id="PF00497">
    <property type="entry name" value="SBP_bac_3"/>
    <property type="match status" value="1"/>
</dbReference>
<dbReference type="AlphaFoldDB" id="A0A1I5J7B8"/>
<feature type="domain" description="Ionotropic glutamate receptor C-terminal" evidence="7">
    <location>
        <begin position="38"/>
        <end position="260"/>
    </location>
</feature>
<dbReference type="InterPro" id="IPR018313">
    <property type="entry name" value="SBP_3_CS"/>
</dbReference>
<comment type="subcellular location">
    <subcellularLocation>
        <location evidence="1">Cell envelope</location>
    </subcellularLocation>
</comment>
<dbReference type="SMART" id="SM00079">
    <property type="entry name" value="PBPe"/>
    <property type="match status" value="1"/>
</dbReference>
<dbReference type="CDD" id="cd13624">
    <property type="entry name" value="PBP2_Arg_Lys_His"/>
    <property type="match status" value="1"/>
</dbReference>
<dbReference type="SUPFAM" id="SSF53850">
    <property type="entry name" value="Periplasmic binding protein-like II"/>
    <property type="match status" value="1"/>
</dbReference>
<evidence type="ECO:0000313" key="8">
    <source>
        <dbReference type="EMBL" id="NZA37358.1"/>
    </source>
</evidence>
<comment type="similarity">
    <text evidence="2 4">Belongs to the bacterial solute-binding protein 3 family.</text>
</comment>
<evidence type="ECO:0000259" key="7">
    <source>
        <dbReference type="SMART" id="SM00079"/>
    </source>
</evidence>